<evidence type="ECO:0000313" key="1">
    <source>
        <dbReference type="EMBL" id="JAE15540.1"/>
    </source>
</evidence>
<organism evidence="1">
    <name type="scientific">Arundo donax</name>
    <name type="common">Giant reed</name>
    <name type="synonym">Donax arundinaceus</name>
    <dbReference type="NCBI Taxonomy" id="35708"/>
    <lineage>
        <taxon>Eukaryota</taxon>
        <taxon>Viridiplantae</taxon>
        <taxon>Streptophyta</taxon>
        <taxon>Embryophyta</taxon>
        <taxon>Tracheophyta</taxon>
        <taxon>Spermatophyta</taxon>
        <taxon>Magnoliopsida</taxon>
        <taxon>Liliopsida</taxon>
        <taxon>Poales</taxon>
        <taxon>Poaceae</taxon>
        <taxon>PACMAD clade</taxon>
        <taxon>Arundinoideae</taxon>
        <taxon>Arundineae</taxon>
        <taxon>Arundo</taxon>
    </lineage>
</organism>
<accession>A0A0A9FRT3</accession>
<proteinExistence type="predicted"/>
<reference evidence="1" key="1">
    <citation type="submission" date="2014-09" db="EMBL/GenBank/DDBJ databases">
        <authorList>
            <person name="Magalhaes I.L.F."/>
            <person name="Oliveira U."/>
            <person name="Santos F.R."/>
            <person name="Vidigal T.H.D.A."/>
            <person name="Brescovit A.D."/>
            <person name="Santos A.J."/>
        </authorList>
    </citation>
    <scope>NUCLEOTIDE SEQUENCE</scope>
    <source>
        <tissue evidence="1">Shoot tissue taken approximately 20 cm above the soil surface</tissue>
    </source>
</reference>
<reference evidence="1" key="2">
    <citation type="journal article" date="2015" name="Data Brief">
        <title>Shoot transcriptome of the giant reed, Arundo donax.</title>
        <authorList>
            <person name="Barrero R.A."/>
            <person name="Guerrero F.D."/>
            <person name="Moolhuijzen P."/>
            <person name="Goolsby J.A."/>
            <person name="Tidwell J."/>
            <person name="Bellgard S.E."/>
            <person name="Bellgard M.I."/>
        </authorList>
    </citation>
    <scope>NUCLEOTIDE SEQUENCE</scope>
    <source>
        <tissue evidence="1">Shoot tissue taken approximately 20 cm above the soil surface</tissue>
    </source>
</reference>
<protein>
    <submittedName>
        <fullName evidence="1">Uncharacterized protein</fullName>
    </submittedName>
</protein>
<dbReference type="AlphaFoldDB" id="A0A0A9FRT3"/>
<name>A0A0A9FRT3_ARUDO</name>
<dbReference type="EMBL" id="GBRH01182356">
    <property type="protein sequence ID" value="JAE15540.1"/>
    <property type="molecule type" value="Transcribed_RNA"/>
</dbReference>
<sequence length="42" mass="4960">MKAEYMHEYKYIDIVQLSKPRHSKVDAITPSLVFYIDTLDTV</sequence>